<dbReference type="RefSeq" id="WP_054664420.1">
    <property type="nucleotide sequence ID" value="NZ_AYZJ01000022.1"/>
</dbReference>
<dbReference type="Proteomes" id="UP000050865">
    <property type="component" value="Unassembled WGS sequence"/>
</dbReference>
<feature type="region of interest" description="Disordered" evidence="1">
    <location>
        <begin position="157"/>
        <end position="183"/>
    </location>
</feature>
<dbReference type="OrthoDB" id="9790372at2"/>
<protein>
    <submittedName>
        <fullName evidence="2">Nucleic acid-binding protein</fullName>
    </submittedName>
</protein>
<comment type="caution">
    <text evidence="2">The sequence shown here is derived from an EMBL/GenBank/DDBJ whole genome shotgun (WGS) entry which is preliminary data.</text>
</comment>
<proteinExistence type="predicted"/>
<organism evidence="2 3">
    <name type="scientific">Lacticaseibacillus camelliae DSM 22697 = JCM 13995</name>
    <dbReference type="NCBI Taxonomy" id="1423730"/>
    <lineage>
        <taxon>Bacteria</taxon>
        <taxon>Bacillati</taxon>
        <taxon>Bacillota</taxon>
        <taxon>Bacilli</taxon>
        <taxon>Lactobacillales</taxon>
        <taxon>Lactobacillaceae</taxon>
        <taxon>Lacticaseibacillus</taxon>
    </lineage>
</organism>
<gene>
    <name evidence="2" type="ORF">FC75_GL001202</name>
</gene>
<accession>A0A0R2FKA8</accession>
<reference evidence="2 3" key="1">
    <citation type="journal article" date="2015" name="Genome Announc.">
        <title>Expanding the biotechnology potential of lactobacilli through comparative genomics of 213 strains and associated genera.</title>
        <authorList>
            <person name="Sun Z."/>
            <person name="Harris H.M."/>
            <person name="McCann A."/>
            <person name="Guo C."/>
            <person name="Argimon S."/>
            <person name="Zhang W."/>
            <person name="Yang X."/>
            <person name="Jeffery I.B."/>
            <person name="Cooney J.C."/>
            <person name="Kagawa T.F."/>
            <person name="Liu W."/>
            <person name="Song Y."/>
            <person name="Salvetti E."/>
            <person name="Wrobel A."/>
            <person name="Rasinkangas P."/>
            <person name="Parkhill J."/>
            <person name="Rea M.C."/>
            <person name="O'Sullivan O."/>
            <person name="Ritari J."/>
            <person name="Douillard F.P."/>
            <person name="Paul Ross R."/>
            <person name="Yang R."/>
            <person name="Briner A.E."/>
            <person name="Felis G.E."/>
            <person name="de Vos W.M."/>
            <person name="Barrangou R."/>
            <person name="Klaenhammer T.R."/>
            <person name="Caufield P.W."/>
            <person name="Cui Y."/>
            <person name="Zhang H."/>
            <person name="O'Toole P.W."/>
        </authorList>
    </citation>
    <scope>NUCLEOTIDE SEQUENCE [LARGE SCALE GENOMIC DNA]</scope>
    <source>
        <strain evidence="2 3">DSM 22697</strain>
    </source>
</reference>
<evidence type="ECO:0000313" key="3">
    <source>
        <dbReference type="Proteomes" id="UP000050865"/>
    </source>
</evidence>
<dbReference type="InterPro" id="IPR003772">
    <property type="entry name" value="YceD"/>
</dbReference>
<dbReference type="AlphaFoldDB" id="A0A0R2FKA8"/>
<evidence type="ECO:0000313" key="2">
    <source>
        <dbReference type="EMBL" id="KRN24829.1"/>
    </source>
</evidence>
<dbReference type="EMBL" id="AYZJ01000022">
    <property type="protein sequence ID" value="KRN24829.1"/>
    <property type="molecule type" value="Genomic_DNA"/>
</dbReference>
<dbReference type="STRING" id="1423730.FC75_GL001202"/>
<sequence length="183" mass="20733">MLKWTLSELAKYRSTPLHFQETLDLKQHLVERDPEIQDVTPIAVDGYISFDDGDLLASVTLKGAMVIPSTRSLKPVDWPLNFTFSEVYITDPTHEEKYEEGQLVLELDGDTLDIQAAIEDHILLSIPMQVLTPEEEEAGEMPKGEDWTVMGEDDYVQTKTADEQPNPAFEKLKGLFPDDSDKH</sequence>
<dbReference type="PATRIC" id="fig|1423730.4.peg.1257"/>
<dbReference type="Pfam" id="PF02620">
    <property type="entry name" value="YceD"/>
    <property type="match status" value="1"/>
</dbReference>
<keyword evidence="3" id="KW-1185">Reference proteome</keyword>
<evidence type="ECO:0000256" key="1">
    <source>
        <dbReference type="SAM" id="MobiDB-lite"/>
    </source>
</evidence>
<name>A0A0R2FKA8_9LACO</name>